<dbReference type="AlphaFoldDB" id="A0A1E4TJV3"/>
<proteinExistence type="predicted"/>
<accession>A0A1E4TJV3</accession>
<sequence>MKFIGIVLGAVAAAESMITDTYIFHETYCVEPTTACVNPQTYNVSVSNTVTFTDCHCSTTARASNTTTTVAPTYTHASGAGRLEVVAGSLSGVIALAVLLL</sequence>
<protein>
    <submittedName>
        <fullName evidence="2">Uncharacterized protein</fullName>
    </submittedName>
</protein>
<evidence type="ECO:0000256" key="1">
    <source>
        <dbReference type="SAM" id="SignalP"/>
    </source>
</evidence>
<feature type="signal peptide" evidence="1">
    <location>
        <begin position="1"/>
        <end position="16"/>
    </location>
</feature>
<gene>
    <name evidence="2" type="ORF">CANCADRAFT_537</name>
</gene>
<name>A0A1E4TJV3_9ASCO</name>
<reference evidence="3" key="1">
    <citation type="submission" date="2016-02" db="EMBL/GenBank/DDBJ databases">
        <title>Comparative genomics of biotechnologically important yeasts.</title>
        <authorList>
            <consortium name="DOE Joint Genome Institute"/>
            <person name="Riley R."/>
            <person name="Haridas S."/>
            <person name="Wolfe K.H."/>
            <person name="Lopes M.R."/>
            <person name="Hittinger C.T."/>
            <person name="Goker M."/>
            <person name="Salamov A."/>
            <person name="Wisecaver J."/>
            <person name="Long T.M."/>
            <person name="Aerts A.L."/>
            <person name="Barry K."/>
            <person name="Choi C."/>
            <person name="Clum A."/>
            <person name="Coughlan A.Y."/>
            <person name="Deshpande S."/>
            <person name="Douglass A.P."/>
            <person name="Hanson S.J."/>
            <person name="Klenk H.-P."/>
            <person name="Labutti K."/>
            <person name="Lapidus A."/>
            <person name="Lindquist E."/>
            <person name="Lipzen A."/>
            <person name="Meier-Kolthoff J.P."/>
            <person name="Ohm R.A."/>
            <person name="Otillar R.P."/>
            <person name="Pangilinan J."/>
            <person name="Peng Y."/>
            <person name="Rokas A."/>
            <person name="Rosa C.A."/>
            <person name="Scheuner C."/>
            <person name="Sibirny A.A."/>
            <person name="Slot J.C."/>
            <person name="Stielow J.B."/>
            <person name="Sun H."/>
            <person name="Kurtzman C.P."/>
            <person name="Blackwell M."/>
            <person name="Jeffries T.W."/>
            <person name="Grigoriev I.V."/>
        </authorList>
    </citation>
    <scope>NUCLEOTIDE SEQUENCE [LARGE SCALE GENOMIC DNA]</scope>
    <source>
        <strain evidence="3">NRRL Y-17796</strain>
    </source>
</reference>
<dbReference type="EMBL" id="KV453841">
    <property type="protein sequence ID" value="ODV91948.1"/>
    <property type="molecule type" value="Genomic_DNA"/>
</dbReference>
<keyword evidence="1" id="KW-0732">Signal</keyword>
<dbReference type="Proteomes" id="UP000095023">
    <property type="component" value="Unassembled WGS sequence"/>
</dbReference>
<feature type="chain" id="PRO_5009163231" evidence="1">
    <location>
        <begin position="17"/>
        <end position="101"/>
    </location>
</feature>
<evidence type="ECO:0000313" key="2">
    <source>
        <dbReference type="EMBL" id="ODV91948.1"/>
    </source>
</evidence>
<keyword evidence="3" id="KW-1185">Reference proteome</keyword>
<evidence type="ECO:0000313" key="3">
    <source>
        <dbReference type="Proteomes" id="UP000095023"/>
    </source>
</evidence>
<organism evidence="2 3">
    <name type="scientific">Tortispora caseinolytica NRRL Y-17796</name>
    <dbReference type="NCBI Taxonomy" id="767744"/>
    <lineage>
        <taxon>Eukaryota</taxon>
        <taxon>Fungi</taxon>
        <taxon>Dikarya</taxon>
        <taxon>Ascomycota</taxon>
        <taxon>Saccharomycotina</taxon>
        <taxon>Trigonopsidomycetes</taxon>
        <taxon>Trigonopsidales</taxon>
        <taxon>Trigonopsidaceae</taxon>
        <taxon>Tortispora</taxon>
    </lineage>
</organism>